<dbReference type="AlphaFoldDB" id="R6WJ25"/>
<evidence type="ECO:0000313" key="1">
    <source>
        <dbReference type="EMBL" id="CDD11113.1"/>
    </source>
</evidence>
<gene>
    <name evidence="1" type="ORF">BN587_00327</name>
</gene>
<proteinExistence type="predicted"/>
<accession>R6WJ25</accession>
<dbReference type="EMBL" id="CBGL010000072">
    <property type="protein sequence ID" value="CDD11113.1"/>
    <property type="molecule type" value="Genomic_DNA"/>
</dbReference>
<dbReference type="Proteomes" id="UP000014937">
    <property type="component" value="Unassembled WGS sequence"/>
</dbReference>
<comment type="caution">
    <text evidence="1">The sequence shown here is derived from an EMBL/GenBank/DDBJ whole genome shotgun (WGS) entry which is preliminary data.</text>
</comment>
<organism evidence="1 2">
    <name type="scientific">Phascolarctobacterium succinatutens CAG:287</name>
    <dbReference type="NCBI Taxonomy" id="1263101"/>
    <lineage>
        <taxon>Bacteria</taxon>
        <taxon>Bacillati</taxon>
        <taxon>Bacillota</taxon>
        <taxon>Negativicutes</taxon>
        <taxon>Acidaminococcales</taxon>
        <taxon>Acidaminococcaceae</taxon>
        <taxon>Phascolarctobacterium</taxon>
    </lineage>
</organism>
<dbReference type="HOGENOM" id="CLU_2718812_0_0_9"/>
<protein>
    <submittedName>
        <fullName evidence="1">Polypeptide-transport-associated domain-containing protein</fullName>
    </submittedName>
</protein>
<sequence>MQHRVSQSMAKSQQQSSRLEAFILPEEENSFKIKRFVLYAPKYGYKFTWIDEYLEEIDGQKIVVNGINELFE</sequence>
<reference evidence="1" key="1">
    <citation type="submission" date="2012-11" db="EMBL/GenBank/DDBJ databases">
        <title>Dependencies among metagenomic species, viruses, plasmids and units of genetic variation.</title>
        <authorList>
            <person name="Nielsen H.B."/>
            <person name="Almeida M."/>
            <person name="Juncker A.S."/>
            <person name="Rasmussen S."/>
            <person name="Li J."/>
            <person name="Sunagawa S."/>
            <person name="Plichta D."/>
            <person name="Gautier L."/>
            <person name="Le Chatelier E."/>
            <person name="Peletier E."/>
            <person name="Bonde I."/>
            <person name="Nielsen T."/>
            <person name="Manichanh C."/>
            <person name="Arumugam M."/>
            <person name="Batto J."/>
            <person name="Santos M.B.Q.D."/>
            <person name="Blom N."/>
            <person name="Borruel N."/>
            <person name="Burgdorf K.S."/>
            <person name="Boumezbeur F."/>
            <person name="Casellas F."/>
            <person name="Dore J."/>
            <person name="Guarner F."/>
            <person name="Hansen T."/>
            <person name="Hildebrand F."/>
            <person name="Kaas R.S."/>
            <person name="Kennedy S."/>
            <person name="Kristiansen K."/>
            <person name="Kultima J.R."/>
            <person name="Leonard P."/>
            <person name="Levenez F."/>
            <person name="Lund O."/>
            <person name="Moumen B."/>
            <person name="Le Paslier D."/>
            <person name="Pons N."/>
            <person name="Pedersen O."/>
            <person name="Prifti E."/>
            <person name="Qin J."/>
            <person name="Raes J."/>
            <person name="Tap J."/>
            <person name="Tims S."/>
            <person name="Ussery D.W."/>
            <person name="Yamada T."/>
            <person name="MetaHit consortium"/>
            <person name="Renault P."/>
            <person name="Sicheritz-Ponten T."/>
            <person name="Bork P."/>
            <person name="Wang J."/>
            <person name="Brunak S."/>
            <person name="Ehrlich S.D."/>
        </authorList>
    </citation>
    <scope>NUCLEOTIDE SEQUENCE [LARGE SCALE GENOMIC DNA]</scope>
</reference>
<evidence type="ECO:0000313" key="2">
    <source>
        <dbReference type="Proteomes" id="UP000014937"/>
    </source>
</evidence>
<name>R6WJ25_9FIRM</name>